<proteinExistence type="predicted"/>
<accession>A0A098E776</accession>
<name>A0A098E776_9ZZZZ</name>
<gene>
    <name evidence="1" type="ORF">MSIBF_A1730011</name>
</gene>
<organism evidence="1">
    <name type="scientific">groundwater metagenome</name>
    <dbReference type="NCBI Taxonomy" id="717931"/>
    <lineage>
        <taxon>unclassified sequences</taxon>
        <taxon>metagenomes</taxon>
        <taxon>ecological metagenomes</taxon>
    </lineage>
</organism>
<reference evidence="1" key="1">
    <citation type="submission" date="2014-09" db="EMBL/GenBank/DDBJ databases">
        <authorList>
            <person name="Probst J Alexander"/>
        </authorList>
    </citation>
    <scope>NUCLEOTIDE SEQUENCE</scope>
</reference>
<sequence>MKNNDKTIIFCEGEHDSLFLKKMFDALNIKNYRIFDQNTSDKLKQLKDAETIEIKRFTDFNFYNPYYSYKILVKSEAGKDKAIPLFSRNLPMCFQSNLQLILMLDLDDAPVNLGIEKIIKKITTTRTAVRIEPNLIRKNDMIYLYENAVKTKESQKTDGKFYSVLFASSLEKESGKIKSFDDSDIEGKISKLVELHDIQNTFSLLF</sequence>
<evidence type="ECO:0000313" key="1">
    <source>
        <dbReference type="EMBL" id="CEG11842.1"/>
    </source>
</evidence>
<dbReference type="AlphaFoldDB" id="A0A098E776"/>
<dbReference type="EMBL" id="CCXY01000083">
    <property type="protein sequence ID" value="CEG11842.1"/>
    <property type="molecule type" value="Genomic_DNA"/>
</dbReference>
<protein>
    <submittedName>
        <fullName evidence="1">Uncharacterized protein</fullName>
    </submittedName>
</protein>